<evidence type="ECO:0000313" key="5">
    <source>
        <dbReference type="Proteomes" id="UP000067626"/>
    </source>
</evidence>
<dbReference type="SMART" id="SM00327">
    <property type="entry name" value="VWA"/>
    <property type="match status" value="1"/>
</dbReference>
<keyword evidence="5" id="KW-1185">Reference proteome</keyword>
<feature type="region of interest" description="Disordered" evidence="1">
    <location>
        <begin position="815"/>
        <end position="834"/>
    </location>
</feature>
<reference evidence="4 5" key="1">
    <citation type="submission" date="2015-07" db="EMBL/GenBank/DDBJ databases">
        <title>Genome analysis of myxobacterium Chondromyces crocatus Cm c5 reveals a high potential for natural compound synthesis and the genetic basis for the loss of fruiting body formation.</title>
        <authorList>
            <person name="Zaburannyi N."/>
            <person name="Bunk B."/>
            <person name="Maier J."/>
            <person name="Overmann J."/>
            <person name="Mueller R."/>
        </authorList>
    </citation>
    <scope>NUCLEOTIDE SEQUENCE [LARGE SCALE GENOMIC DNA]</scope>
    <source>
        <strain evidence="4 5">Cm c5</strain>
    </source>
</reference>
<organism evidence="4 5">
    <name type="scientific">Chondromyces crocatus</name>
    <dbReference type="NCBI Taxonomy" id="52"/>
    <lineage>
        <taxon>Bacteria</taxon>
        <taxon>Pseudomonadati</taxon>
        <taxon>Myxococcota</taxon>
        <taxon>Polyangia</taxon>
        <taxon>Polyangiales</taxon>
        <taxon>Polyangiaceae</taxon>
        <taxon>Chondromyces</taxon>
    </lineage>
</organism>
<dbReference type="STRING" id="52.CMC5_048860"/>
<sequence length="930" mass="96716">MMMPMSATTAGSQAKPFTVSAPSSGARLVATGGRVLPLLGTTVSVDARGGVAQVVLEQTFRNAWAEPLEVTYSLPLPADAAVSGFAFRVGGRRIVGEVDGRMKARARYEEALVEGRSAALLEQERSSLFTQAIGNIPPGAEVVAEVTLDQRLVWLEGTDEGVGAEAEGGAGRARGGAWAWRFPTVVAPRYLGEPGRVEDAGRVAQDVADGPLAARASLVCVIRDALPGGGKPASPSHAVEVSSRGLEGAVVTLREGARLDRDLVVEWPVATPEVGVSLDVGRPVEGRAAGDEAAYGLLTLVPPASEAAMRSVARDMIVLLDTSGSMGGEPLSQAVRVTSALVRSLRAEDRIELIEFSSQARRFQKEPVFATEEVKRSVIAWLEGLRASGSTEMTEAILSALHGLRAEVQRQVVLVTDGQIGFEAEVVAAILQRLPAGSRLHTVGVGSAVNRSLTGPAARAGRGIEVVIGLREDPEPAAQRVLRRTRAPLVVELSIGGSAVLGHAPARLPDLFAGAPALVGVSLRPEGGELLVQGRTATGGWEQRVKVPATVRGEGSSAAGALFGREAAEDLEMRLGGGAPREEIDAALEKVGIAFQIATRVTSWVAVSSEVMVDPGAPTRQERMPHELPFGVSAEGVGLRATSAGPGVLAEEAPRLGAMMPRRAVMAPSAPAPAPMAKGKMSMPGAPPPPPAQVGMRAEARASTGAQGAAPPALGGGGRVKEDAGFGGGKAEKARSSVRRPDEGAFASDDGSAFASRKRAVASAPPSLAEEAESFHRGGPSDLEDATGRFMDAPPMEPETAAPVLLAPEMKEDAAEMEDDAAEMEDDAPQRDLSERTLQGRVVLQKGDVLVLQATVEGSSLGWSPEGEVELFLDDGSRLVVRAVLTSSTRAGQIAPGQVVRLAVALEKPLGARLLRVSLRRGEETLHITL</sequence>
<evidence type="ECO:0000256" key="1">
    <source>
        <dbReference type="SAM" id="MobiDB-lite"/>
    </source>
</evidence>
<accession>A0A0K1EIP5</accession>
<feature type="compositionally biased region" description="Basic and acidic residues" evidence="1">
    <location>
        <begin position="719"/>
        <end position="743"/>
    </location>
</feature>
<evidence type="ECO:0000313" key="4">
    <source>
        <dbReference type="EMBL" id="AKT40730.1"/>
    </source>
</evidence>
<dbReference type="Proteomes" id="UP000067626">
    <property type="component" value="Chromosome"/>
</dbReference>
<feature type="compositionally biased region" description="Low complexity" evidence="1">
    <location>
        <begin position="744"/>
        <end position="769"/>
    </location>
</feature>
<evidence type="ECO:0000259" key="2">
    <source>
        <dbReference type="PROSITE" id="PS50234"/>
    </source>
</evidence>
<dbReference type="KEGG" id="ccro:CMC5_048860"/>
<dbReference type="SMART" id="SM00609">
    <property type="entry name" value="VIT"/>
    <property type="match status" value="1"/>
</dbReference>
<proteinExistence type="predicted"/>
<dbReference type="Gene3D" id="3.40.50.410">
    <property type="entry name" value="von Willebrand factor, type A domain"/>
    <property type="match status" value="1"/>
</dbReference>
<dbReference type="PANTHER" id="PTHR45737">
    <property type="entry name" value="VON WILLEBRAND FACTOR A DOMAIN-CONTAINING PROTEIN 5A"/>
    <property type="match status" value="1"/>
</dbReference>
<dbReference type="Pfam" id="PF00092">
    <property type="entry name" value="VWA"/>
    <property type="match status" value="1"/>
</dbReference>
<gene>
    <name evidence="4" type="ORF">CMC5_048860</name>
</gene>
<dbReference type="AlphaFoldDB" id="A0A0K1EIP5"/>
<feature type="compositionally biased region" description="Acidic residues" evidence="1">
    <location>
        <begin position="815"/>
        <end position="827"/>
    </location>
</feature>
<dbReference type="SUPFAM" id="SSF53300">
    <property type="entry name" value="vWA-like"/>
    <property type="match status" value="1"/>
</dbReference>
<dbReference type="InterPro" id="IPR002035">
    <property type="entry name" value="VWF_A"/>
</dbReference>
<name>A0A0K1EIP5_CHOCO</name>
<dbReference type="PANTHER" id="PTHR45737:SF6">
    <property type="entry name" value="VON WILLEBRAND FACTOR A DOMAIN-CONTAINING PROTEIN 5A"/>
    <property type="match status" value="1"/>
</dbReference>
<dbReference type="EMBL" id="CP012159">
    <property type="protein sequence ID" value="AKT40730.1"/>
    <property type="molecule type" value="Genomic_DNA"/>
</dbReference>
<evidence type="ECO:0000259" key="3">
    <source>
        <dbReference type="PROSITE" id="PS51468"/>
    </source>
</evidence>
<dbReference type="OrthoDB" id="9784383at2"/>
<dbReference type="Pfam" id="PF08487">
    <property type="entry name" value="VIT"/>
    <property type="match status" value="1"/>
</dbReference>
<protein>
    <submittedName>
        <fullName evidence="4">Uncharacterized protein</fullName>
    </submittedName>
</protein>
<dbReference type="InterPro" id="IPR036465">
    <property type="entry name" value="vWFA_dom_sf"/>
</dbReference>
<dbReference type="PROSITE" id="PS50234">
    <property type="entry name" value="VWFA"/>
    <property type="match status" value="1"/>
</dbReference>
<feature type="domain" description="VWFA" evidence="2">
    <location>
        <begin position="315"/>
        <end position="493"/>
    </location>
</feature>
<feature type="compositionally biased region" description="Low complexity" evidence="1">
    <location>
        <begin position="669"/>
        <end position="684"/>
    </location>
</feature>
<dbReference type="InterPro" id="IPR013694">
    <property type="entry name" value="VIT"/>
</dbReference>
<feature type="domain" description="VIT" evidence="3">
    <location>
        <begin position="22"/>
        <end position="150"/>
    </location>
</feature>
<feature type="region of interest" description="Disordered" evidence="1">
    <location>
        <begin position="669"/>
        <end position="797"/>
    </location>
</feature>
<dbReference type="PATRIC" id="fig|52.7.peg.5399"/>
<dbReference type="PROSITE" id="PS51468">
    <property type="entry name" value="VIT"/>
    <property type="match status" value="1"/>
</dbReference>